<dbReference type="PANTHER" id="PTHR23235:SF120">
    <property type="entry name" value="KRUPPEL-LIKE FACTOR 15"/>
    <property type="match status" value="1"/>
</dbReference>
<comment type="caution">
    <text evidence="8">The sequence shown here is derived from an EMBL/GenBank/DDBJ whole genome shotgun (WGS) entry which is preliminary data.</text>
</comment>
<feature type="domain" description="C2H2-type" evidence="7">
    <location>
        <begin position="251"/>
        <end position="280"/>
    </location>
</feature>
<accession>A0A9W8AVX3</accession>
<evidence type="ECO:0000256" key="2">
    <source>
        <dbReference type="ARBA" id="ARBA00022737"/>
    </source>
</evidence>
<dbReference type="OrthoDB" id="6365676at2759"/>
<dbReference type="SUPFAM" id="SSF57667">
    <property type="entry name" value="beta-beta-alpha zinc fingers"/>
    <property type="match status" value="1"/>
</dbReference>
<protein>
    <recommendedName>
        <fullName evidence="7">C2H2-type domain-containing protein</fullName>
    </recommendedName>
</protein>
<evidence type="ECO:0000256" key="3">
    <source>
        <dbReference type="ARBA" id="ARBA00022771"/>
    </source>
</evidence>
<dbReference type="GO" id="GO:0000978">
    <property type="term" value="F:RNA polymerase II cis-regulatory region sequence-specific DNA binding"/>
    <property type="evidence" value="ECO:0007669"/>
    <property type="project" value="TreeGrafter"/>
</dbReference>
<dbReference type="PANTHER" id="PTHR23235">
    <property type="entry name" value="KRUEPPEL-LIKE TRANSCRIPTION FACTOR"/>
    <property type="match status" value="1"/>
</dbReference>
<evidence type="ECO:0000256" key="1">
    <source>
        <dbReference type="ARBA" id="ARBA00022723"/>
    </source>
</evidence>
<evidence type="ECO:0000313" key="9">
    <source>
        <dbReference type="Proteomes" id="UP001150925"/>
    </source>
</evidence>
<evidence type="ECO:0000313" key="8">
    <source>
        <dbReference type="EMBL" id="KAJ1968763.1"/>
    </source>
</evidence>
<evidence type="ECO:0000256" key="6">
    <source>
        <dbReference type="SAM" id="MobiDB-lite"/>
    </source>
</evidence>
<dbReference type="Proteomes" id="UP001150925">
    <property type="component" value="Unassembled WGS sequence"/>
</dbReference>
<dbReference type="EMBL" id="JANBPY010000139">
    <property type="protein sequence ID" value="KAJ1968763.1"/>
    <property type="molecule type" value="Genomic_DNA"/>
</dbReference>
<keyword evidence="2" id="KW-0677">Repeat</keyword>
<dbReference type="GO" id="GO:0000981">
    <property type="term" value="F:DNA-binding transcription factor activity, RNA polymerase II-specific"/>
    <property type="evidence" value="ECO:0007669"/>
    <property type="project" value="UniProtKB-ARBA"/>
</dbReference>
<dbReference type="SMART" id="SM00355">
    <property type="entry name" value="ZnF_C2H2"/>
    <property type="match status" value="2"/>
</dbReference>
<evidence type="ECO:0000259" key="7">
    <source>
        <dbReference type="PROSITE" id="PS50157"/>
    </source>
</evidence>
<keyword evidence="9" id="KW-1185">Reference proteome</keyword>
<dbReference type="FunFam" id="3.30.160.60:FF:000125">
    <property type="entry name" value="Putative zinc finger protein 143"/>
    <property type="match status" value="1"/>
</dbReference>
<dbReference type="Gene3D" id="3.30.160.60">
    <property type="entry name" value="Classic Zinc Finger"/>
    <property type="match status" value="2"/>
</dbReference>
<sequence>MPLPLEPRRHHSETLREDVSVPLYPDNSKALEGLEVGSQLEYVKEHTTQPTLPQSVVAHAQMRLYSSYPTRYDSFHTVATPITCSPHPTSCYPCGEFDLPTRPRSPPPQLYPQSVATPSNSPQTTCNVRLTSIDFILNPLSDEESSCSALSPLFRFPSPVSSPRTIPHTPSTTNTSDLIACSQQTTTQPALPPPTVPMQNPTLPSGRCRGANRQSRSSRRHVCPELNCKKTFARSEHLRRHRYTHTKEKPYSCSVEGCNKRFARRDNLKQHMSVHKRNERPQAVVESAPQFPSQPLRLAPALQPVHYRAMTSQLGNGSHPQ</sequence>
<feature type="region of interest" description="Disordered" evidence="6">
    <location>
        <begin position="186"/>
        <end position="216"/>
    </location>
</feature>
<evidence type="ECO:0000256" key="5">
    <source>
        <dbReference type="PROSITE-ProRule" id="PRU00042"/>
    </source>
</evidence>
<name>A0A9W8AVX3_9FUNG</name>
<dbReference type="InterPro" id="IPR036236">
    <property type="entry name" value="Znf_C2H2_sf"/>
</dbReference>
<organism evidence="8 9">
    <name type="scientific">Dispira parvispora</name>
    <dbReference type="NCBI Taxonomy" id="1520584"/>
    <lineage>
        <taxon>Eukaryota</taxon>
        <taxon>Fungi</taxon>
        <taxon>Fungi incertae sedis</taxon>
        <taxon>Zoopagomycota</taxon>
        <taxon>Kickxellomycotina</taxon>
        <taxon>Dimargaritomycetes</taxon>
        <taxon>Dimargaritales</taxon>
        <taxon>Dimargaritaceae</taxon>
        <taxon>Dispira</taxon>
    </lineage>
</organism>
<evidence type="ECO:0000256" key="4">
    <source>
        <dbReference type="ARBA" id="ARBA00022833"/>
    </source>
</evidence>
<dbReference type="GO" id="GO:0008270">
    <property type="term" value="F:zinc ion binding"/>
    <property type="evidence" value="ECO:0007669"/>
    <property type="project" value="UniProtKB-KW"/>
</dbReference>
<dbReference type="PROSITE" id="PS00028">
    <property type="entry name" value="ZINC_FINGER_C2H2_1"/>
    <property type="match status" value="2"/>
</dbReference>
<gene>
    <name evidence="8" type="ORF">IWQ62_001045</name>
</gene>
<keyword evidence="1" id="KW-0479">Metal-binding</keyword>
<dbReference type="Pfam" id="PF00096">
    <property type="entry name" value="zf-C2H2"/>
    <property type="match status" value="2"/>
</dbReference>
<keyword evidence="4" id="KW-0862">Zinc</keyword>
<dbReference type="InterPro" id="IPR013087">
    <property type="entry name" value="Znf_C2H2_type"/>
</dbReference>
<dbReference type="AlphaFoldDB" id="A0A9W8AVX3"/>
<dbReference type="FunFam" id="3.30.160.60:FF:000072">
    <property type="entry name" value="zinc finger protein 143 isoform X1"/>
    <property type="match status" value="1"/>
</dbReference>
<reference evidence="8" key="1">
    <citation type="submission" date="2022-07" db="EMBL/GenBank/DDBJ databases">
        <title>Phylogenomic reconstructions and comparative analyses of Kickxellomycotina fungi.</title>
        <authorList>
            <person name="Reynolds N.K."/>
            <person name="Stajich J.E."/>
            <person name="Barry K."/>
            <person name="Grigoriev I.V."/>
            <person name="Crous P."/>
            <person name="Smith M.E."/>
        </authorList>
    </citation>
    <scope>NUCLEOTIDE SEQUENCE</scope>
    <source>
        <strain evidence="8">RSA 1196</strain>
    </source>
</reference>
<keyword evidence="3 5" id="KW-0863">Zinc-finger</keyword>
<proteinExistence type="predicted"/>
<dbReference type="PROSITE" id="PS50157">
    <property type="entry name" value="ZINC_FINGER_C2H2_2"/>
    <property type="match status" value="2"/>
</dbReference>
<feature type="domain" description="C2H2-type" evidence="7">
    <location>
        <begin position="221"/>
        <end position="250"/>
    </location>
</feature>